<proteinExistence type="predicted"/>
<keyword evidence="3" id="KW-1185">Reference proteome</keyword>
<evidence type="ECO:0008006" key="4">
    <source>
        <dbReference type="Google" id="ProtNLM"/>
    </source>
</evidence>
<comment type="caution">
    <text evidence="2">The sequence shown here is derived from an EMBL/GenBank/DDBJ whole genome shotgun (WGS) entry which is preliminary data.</text>
</comment>
<dbReference type="OrthoDB" id="8031641at2759"/>
<name>A0A9P9Y9X4_9MUSC</name>
<protein>
    <recommendedName>
        <fullName evidence="4">Ms(3)K81</fullName>
    </recommendedName>
</protein>
<organism evidence="2 3">
    <name type="scientific">Drosophila gunungcola</name>
    <name type="common">fruit fly</name>
    <dbReference type="NCBI Taxonomy" id="103775"/>
    <lineage>
        <taxon>Eukaryota</taxon>
        <taxon>Metazoa</taxon>
        <taxon>Ecdysozoa</taxon>
        <taxon>Arthropoda</taxon>
        <taxon>Hexapoda</taxon>
        <taxon>Insecta</taxon>
        <taxon>Pterygota</taxon>
        <taxon>Neoptera</taxon>
        <taxon>Endopterygota</taxon>
        <taxon>Diptera</taxon>
        <taxon>Brachycera</taxon>
        <taxon>Muscomorpha</taxon>
        <taxon>Ephydroidea</taxon>
        <taxon>Drosophilidae</taxon>
        <taxon>Drosophila</taxon>
        <taxon>Sophophora</taxon>
    </lineage>
</organism>
<sequence length="195" mass="21389">MADETPHVERRWCGLGNHKLRTPYRVLRNPHLLKFGQRINSELRSQPLCLSCYRALERLYNLKNNNAKMHAERRRRAAAANSSTLTSTETKGSSSTVNAANVPPSSGRSSSQDGGPTTSAAAAAKRARTQLEAPVASESTETPFDDDDDDPNSNLSLNAVNGTRLPHIQPIPRRRQFVHLNKKAMDIYLAGTTGG</sequence>
<gene>
    <name evidence="2" type="ORF">M5D96_014151</name>
</gene>
<feature type="compositionally biased region" description="Polar residues" evidence="1">
    <location>
        <begin position="81"/>
        <end position="119"/>
    </location>
</feature>
<feature type="region of interest" description="Disordered" evidence="1">
    <location>
        <begin position="70"/>
        <end position="158"/>
    </location>
</feature>
<accession>A0A9P9Y9X4</accession>
<evidence type="ECO:0000313" key="2">
    <source>
        <dbReference type="EMBL" id="KAI8033087.1"/>
    </source>
</evidence>
<dbReference type="AlphaFoldDB" id="A0A9P9Y9X4"/>
<evidence type="ECO:0000256" key="1">
    <source>
        <dbReference type="SAM" id="MobiDB-lite"/>
    </source>
</evidence>
<dbReference type="Proteomes" id="UP001059596">
    <property type="component" value="Unassembled WGS sequence"/>
</dbReference>
<evidence type="ECO:0000313" key="3">
    <source>
        <dbReference type="Proteomes" id="UP001059596"/>
    </source>
</evidence>
<dbReference type="EMBL" id="JAMKOV010000206">
    <property type="protein sequence ID" value="KAI8033087.1"/>
    <property type="molecule type" value="Genomic_DNA"/>
</dbReference>
<reference evidence="2" key="1">
    <citation type="journal article" date="2023" name="Genome Biol. Evol.">
        <title>Long-read-based Genome Assembly of Drosophila gunungcola Reveals Fewer Chemosensory Genes in Flower-breeding Species.</title>
        <authorList>
            <person name="Negi A."/>
            <person name="Liao B.Y."/>
            <person name="Yeh S.D."/>
        </authorList>
    </citation>
    <scope>NUCLEOTIDE SEQUENCE</scope>
    <source>
        <strain evidence="2">Sukarami</strain>
    </source>
</reference>